<dbReference type="PANTHER" id="PTHR35489:SF2">
    <property type="entry name" value="TITAN9"/>
    <property type="match status" value="1"/>
</dbReference>
<evidence type="ECO:0000256" key="1">
    <source>
        <dbReference type="SAM" id="Coils"/>
    </source>
</evidence>
<dbReference type="InterPro" id="IPR056708">
    <property type="entry name" value="DUF7806"/>
</dbReference>
<accession>A0ABQ7Z6P7</accession>
<evidence type="ECO:0000313" key="5">
    <source>
        <dbReference type="Proteomes" id="UP000824890"/>
    </source>
</evidence>
<evidence type="ECO:0000259" key="3">
    <source>
        <dbReference type="Pfam" id="PF25091"/>
    </source>
</evidence>
<feature type="non-terminal residue" evidence="4">
    <location>
        <position position="1"/>
    </location>
</feature>
<comment type="caution">
    <text evidence="4">The sequence shown here is derived from an EMBL/GenBank/DDBJ whole genome shotgun (WGS) entry which is preliminary data.</text>
</comment>
<keyword evidence="1" id="KW-0175">Coiled coil</keyword>
<evidence type="ECO:0000256" key="2">
    <source>
        <dbReference type="SAM" id="MobiDB-lite"/>
    </source>
</evidence>
<name>A0ABQ7Z6P7_BRANA</name>
<proteinExistence type="predicted"/>
<keyword evidence="5" id="KW-1185">Reference proteome</keyword>
<dbReference type="Proteomes" id="UP000824890">
    <property type="component" value="Unassembled WGS sequence"/>
</dbReference>
<protein>
    <recommendedName>
        <fullName evidence="3">DUF7806 domain-containing protein</fullName>
    </recommendedName>
</protein>
<dbReference type="PANTHER" id="PTHR35489">
    <property type="entry name" value="TITAN9"/>
    <property type="match status" value="1"/>
</dbReference>
<evidence type="ECO:0000313" key="4">
    <source>
        <dbReference type="EMBL" id="KAH0875853.1"/>
    </source>
</evidence>
<gene>
    <name evidence="4" type="ORF">HID58_073215</name>
</gene>
<dbReference type="Pfam" id="PF25091">
    <property type="entry name" value="DUF7806"/>
    <property type="match status" value="1"/>
</dbReference>
<reference evidence="4 5" key="1">
    <citation type="submission" date="2021-05" db="EMBL/GenBank/DDBJ databases">
        <title>Genome Assembly of Synthetic Allotetraploid Brassica napus Reveals Homoeologous Exchanges between Subgenomes.</title>
        <authorList>
            <person name="Davis J.T."/>
        </authorList>
    </citation>
    <scope>NUCLEOTIDE SEQUENCE [LARGE SCALE GENOMIC DNA]</scope>
    <source>
        <strain evidence="5">cv. Da-Ae</strain>
        <tissue evidence="4">Seedling</tissue>
    </source>
</reference>
<feature type="coiled-coil region" evidence="1">
    <location>
        <begin position="60"/>
        <end position="124"/>
    </location>
</feature>
<feature type="domain" description="DUF7806" evidence="3">
    <location>
        <begin position="217"/>
        <end position="263"/>
    </location>
</feature>
<sequence>KLSAPSSTTNTPPSRDFDFRKLSKLSFRFVSPEIFKFSELDEVNRKQEDESSLPLFQPQTQHLRSENKNLKENMERLRNEIAEIRHVVLLYTRDEERLESQKCLVAEERKNKTLSEQVEKIKELISEGVPHYNKNQSGRTRKTPESPQVTTMRKRSRQTEDMVEMDTVSPMRSMMKRSRQTEDIMETDVVSPHISETLLVSQPQCCKTTDCGSSNSAGCPFQALGEHLTGVKLSTNNKDKRICIVASHPSSGLSFTLTWVNNYAD</sequence>
<feature type="region of interest" description="Disordered" evidence="2">
    <location>
        <begin position="130"/>
        <end position="162"/>
    </location>
</feature>
<organism evidence="4 5">
    <name type="scientific">Brassica napus</name>
    <name type="common">Rape</name>
    <dbReference type="NCBI Taxonomy" id="3708"/>
    <lineage>
        <taxon>Eukaryota</taxon>
        <taxon>Viridiplantae</taxon>
        <taxon>Streptophyta</taxon>
        <taxon>Embryophyta</taxon>
        <taxon>Tracheophyta</taxon>
        <taxon>Spermatophyta</taxon>
        <taxon>Magnoliopsida</taxon>
        <taxon>eudicotyledons</taxon>
        <taxon>Gunneridae</taxon>
        <taxon>Pentapetalae</taxon>
        <taxon>rosids</taxon>
        <taxon>malvids</taxon>
        <taxon>Brassicales</taxon>
        <taxon>Brassicaceae</taxon>
        <taxon>Brassiceae</taxon>
        <taxon>Brassica</taxon>
    </lineage>
</organism>
<dbReference type="EMBL" id="JAGKQM010000016">
    <property type="protein sequence ID" value="KAH0875853.1"/>
    <property type="molecule type" value="Genomic_DNA"/>
</dbReference>